<proteinExistence type="predicted"/>
<evidence type="ECO:0000313" key="1">
    <source>
        <dbReference type="EMBL" id="KKK88482.1"/>
    </source>
</evidence>
<reference evidence="1" key="1">
    <citation type="journal article" date="2015" name="Nature">
        <title>Complex archaea that bridge the gap between prokaryotes and eukaryotes.</title>
        <authorList>
            <person name="Spang A."/>
            <person name="Saw J.H."/>
            <person name="Jorgensen S.L."/>
            <person name="Zaremba-Niedzwiedzka K."/>
            <person name="Martijn J."/>
            <person name="Lind A.E."/>
            <person name="van Eijk R."/>
            <person name="Schleper C."/>
            <person name="Guy L."/>
            <person name="Ettema T.J."/>
        </authorList>
    </citation>
    <scope>NUCLEOTIDE SEQUENCE</scope>
</reference>
<gene>
    <name evidence="1" type="ORF">LCGC14_2742730</name>
</gene>
<accession>A0A0F8Z410</accession>
<dbReference type="AlphaFoldDB" id="A0A0F8Z410"/>
<dbReference type="EMBL" id="LAZR01049933">
    <property type="protein sequence ID" value="KKK88482.1"/>
    <property type="molecule type" value="Genomic_DNA"/>
</dbReference>
<sequence>MAEGITTLTLAQLNAIGKYANVQFIWDDAQSGNLLFSVPFTDVDGTAGVHPVTYINLATLFEVVQGAAVDSGPGTLERVAQESHDATFSTIGALTAAQAKALKVPNVIFVDGDPTGGSDLIWTLADEPKTWVIDFTALFDVAIGEFAGHQSLGEVGNGGEITRAELASVNRLTINFVNSGPDTSLLYTVEGSGHMYIVNLSQFIHDGVASNEIAAASHTH</sequence>
<organism evidence="1">
    <name type="scientific">marine sediment metagenome</name>
    <dbReference type="NCBI Taxonomy" id="412755"/>
    <lineage>
        <taxon>unclassified sequences</taxon>
        <taxon>metagenomes</taxon>
        <taxon>ecological metagenomes</taxon>
    </lineage>
</organism>
<name>A0A0F8Z410_9ZZZZ</name>
<protein>
    <submittedName>
        <fullName evidence="1">Uncharacterized protein</fullName>
    </submittedName>
</protein>
<comment type="caution">
    <text evidence="1">The sequence shown here is derived from an EMBL/GenBank/DDBJ whole genome shotgun (WGS) entry which is preliminary data.</text>
</comment>